<evidence type="ECO:0008006" key="3">
    <source>
        <dbReference type="Google" id="ProtNLM"/>
    </source>
</evidence>
<accession>A0ABS4FPB7</accession>
<evidence type="ECO:0000313" key="1">
    <source>
        <dbReference type="EMBL" id="MBP1904410.1"/>
    </source>
</evidence>
<dbReference type="RefSeq" id="WP_245251200.1">
    <property type="nucleotide sequence ID" value="NZ_JAGGKG010000003.1"/>
</dbReference>
<dbReference type="InterPro" id="IPR021239">
    <property type="entry name" value="DUF2625"/>
</dbReference>
<dbReference type="Proteomes" id="UP001519272">
    <property type="component" value="Unassembled WGS sequence"/>
</dbReference>
<protein>
    <recommendedName>
        <fullName evidence="3">DUF2625 domain-containing protein</fullName>
    </recommendedName>
</protein>
<dbReference type="Pfam" id="PF10946">
    <property type="entry name" value="DUF2625"/>
    <property type="match status" value="1"/>
</dbReference>
<keyword evidence="2" id="KW-1185">Reference proteome</keyword>
<dbReference type="EMBL" id="JAGGKG010000003">
    <property type="protein sequence ID" value="MBP1904410.1"/>
    <property type="molecule type" value="Genomic_DNA"/>
</dbReference>
<sequence>MEIQTKSIEQLVVSQQDDAWEECRAIIINGSNRLTLLDVPTSIGEQTLLNIQVSTRSYLGVIAYHTGGILVDHGWIKLLGSPHEDIFGDLASWNGLDTNQQSPLQKKIQLPILEGIFVIAYDVSGGFFALNGGKLGQSKTVFYFAPDCLEWEDTELTYSEFIQWLADGDLALFYETCRFDGWQERVQQLQPDEVLSYYPPLWTKEGSGAKSDKKSISIEEAWKNVIDHI</sequence>
<name>A0ABS4FPB7_9BACL</name>
<comment type="caution">
    <text evidence="1">The sequence shown here is derived from an EMBL/GenBank/DDBJ whole genome shotgun (WGS) entry which is preliminary data.</text>
</comment>
<evidence type="ECO:0000313" key="2">
    <source>
        <dbReference type="Proteomes" id="UP001519272"/>
    </source>
</evidence>
<reference evidence="1 2" key="1">
    <citation type="submission" date="2021-03" db="EMBL/GenBank/DDBJ databases">
        <title>Genomic Encyclopedia of Type Strains, Phase IV (KMG-IV): sequencing the most valuable type-strain genomes for metagenomic binning, comparative biology and taxonomic classification.</title>
        <authorList>
            <person name="Goeker M."/>
        </authorList>
    </citation>
    <scope>NUCLEOTIDE SEQUENCE [LARGE SCALE GENOMIC DNA]</scope>
    <source>
        <strain evidence="1 2">DSM 14349</strain>
    </source>
</reference>
<organism evidence="1 2">
    <name type="scientific">Paenibacillus turicensis</name>
    <dbReference type="NCBI Taxonomy" id="160487"/>
    <lineage>
        <taxon>Bacteria</taxon>
        <taxon>Bacillati</taxon>
        <taxon>Bacillota</taxon>
        <taxon>Bacilli</taxon>
        <taxon>Bacillales</taxon>
        <taxon>Paenibacillaceae</taxon>
        <taxon>Paenibacillus</taxon>
    </lineage>
</organism>
<proteinExistence type="predicted"/>
<gene>
    <name evidence="1" type="ORF">J2Z32_001027</name>
</gene>